<dbReference type="Proteomes" id="UP001144673">
    <property type="component" value="Chromosome 2"/>
</dbReference>
<dbReference type="RefSeq" id="XP_056049725.1">
    <property type="nucleotide sequence ID" value="XM_056196169.1"/>
</dbReference>
<feature type="region of interest" description="Disordered" evidence="1">
    <location>
        <begin position="43"/>
        <end position="73"/>
    </location>
</feature>
<comment type="caution">
    <text evidence="2">The sequence shown here is derived from an EMBL/GenBank/DDBJ whole genome shotgun (WGS) entry which is preliminary data.</text>
</comment>
<reference evidence="2" key="1">
    <citation type="journal article" date="2023" name="Access Microbiol">
        <title>De-novo genome assembly for Akanthomyces muscarius, a biocontrol agent of insect agricultural pests.</title>
        <authorList>
            <person name="Erdos Z."/>
            <person name="Studholme D.J."/>
            <person name="Raymond B."/>
            <person name="Sharma M."/>
        </authorList>
    </citation>
    <scope>NUCLEOTIDE SEQUENCE</scope>
    <source>
        <strain evidence="2">Ve6</strain>
    </source>
</reference>
<evidence type="ECO:0000313" key="2">
    <source>
        <dbReference type="EMBL" id="KAJ4146055.1"/>
    </source>
</evidence>
<organism evidence="2 3">
    <name type="scientific">Akanthomyces muscarius</name>
    <name type="common">Entomopathogenic fungus</name>
    <name type="synonym">Lecanicillium muscarium</name>
    <dbReference type="NCBI Taxonomy" id="2231603"/>
    <lineage>
        <taxon>Eukaryota</taxon>
        <taxon>Fungi</taxon>
        <taxon>Dikarya</taxon>
        <taxon>Ascomycota</taxon>
        <taxon>Pezizomycotina</taxon>
        <taxon>Sordariomycetes</taxon>
        <taxon>Hypocreomycetidae</taxon>
        <taxon>Hypocreales</taxon>
        <taxon>Cordycipitaceae</taxon>
        <taxon>Akanthomyces</taxon>
    </lineage>
</organism>
<sequence length="73" mass="8425">MSSRYQEIDESGDFLIILRPFTEPFAPFLNFALWELDRLYDTDSGQDRESDEEVDEIPTTMPLGPGVLLQDEI</sequence>
<gene>
    <name evidence="2" type="ORF">LMH87_004885</name>
</gene>
<accession>A0A9W8UIB1</accession>
<keyword evidence="3" id="KW-1185">Reference proteome</keyword>
<dbReference type="GeneID" id="80892044"/>
<evidence type="ECO:0000256" key="1">
    <source>
        <dbReference type="SAM" id="MobiDB-lite"/>
    </source>
</evidence>
<evidence type="ECO:0000313" key="3">
    <source>
        <dbReference type="Proteomes" id="UP001144673"/>
    </source>
</evidence>
<dbReference type="AlphaFoldDB" id="A0A9W8UIB1"/>
<proteinExistence type="predicted"/>
<dbReference type="KEGG" id="amus:LMH87_004885"/>
<protein>
    <submittedName>
        <fullName evidence="2">Uncharacterized protein</fullName>
    </submittedName>
</protein>
<name>A0A9W8UIB1_AKAMU</name>
<dbReference type="EMBL" id="JAJHUN010000011">
    <property type="protein sequence ID" value="KAJ4146055.1"/>
    <property type="molecule type" value="Genomic_DNA"/>
</dbReference>